<gene>
    <name evidence="9" type="primary">relA</name>
    <name evidence="9" type="ORF">MNKW57_19260</name>
</gene>
<feature type="domain" description="ACT" evidence="7">
    <location>
        <begin position="677"/>
        <end position="752"/>
    </location>
</feature>
<comment type="caution">
    <text evidence="9">The sequence shown here is derived from an EMBL/GenBank/DDBJ whole genome shotgun (WGS) entry which is preliminary data.</text>
</comment>
<dbReference type="PANTHER" id="PTHR21262:SF31">
    <property type="entry name" value="GTP PYROPHOSPHOKINASE"/>
    <property type="match status" value="1"/>
</dbReference>
<evidence type="ECO:0000259" key="7">
    <source>
        <dbReference type="PROSITE" id="PS51671"/>
    </source>
</evidence>
<dbReference type="PANTHER" id="PTHR21262">
    <property type="entry name" value="GUANOSINE-3',5'-BIS DIPHOSPHATE 3'-PYROPHOSPHOHYDROLASE"/>
    <property type="match status" value="1"/>
</dbReference>
<dbReference type="Pfam" id="PF02824">
    <property type="entry name" value="TGS"/>
    <property type="match status" value="1"/>
</dbReference>
<evidence type="ECO:0000313" key="10">
    <source>
        <dbReference type="Proteomes" id="UP001224392"/>
    </source>
</evidence>
<dbReference type="Proteomes" id="UP001224392">
    <property type="component" value="Unassembled WGS sequence"/>
</dbReference>
<dbReference type="NCBIfam" id="NF008124">
    <property type="entry name" value="PRK10872.1"/>
    <property type="match status" value="1"/>
</dbReference>
<dbReference type="InterPro" id="IPR012675">
    <property type="entry name" value="Beta-grasp_dom_sf"/>
</dbReference>
<dbReference type="InterPro" id="IPR045865">
    <property type="entry name" value="ACT-like_dom_sf"/>
</dbReference>
<accession>A0ABQ6M004</accession>
<evidence type="ECO:0000256" key="3">
    <source>
        <dbReference type="ARBA" id="ARBA00029754"/>
    </source>
</evidence>
<dbReference type="Gene3D" id="1.10.3210.10">
    <property type="entry name" value="Hypothetical protein af1432"/>
    <property type="match status" value="1"/>
</dbReference>
<evidence type="ECO:0000313" key="9">
    <source>
        <dbReference type="EMBL" id="GMG87605.1"/>
    </source>
</evidence>
<organism evidence="9 10">
    <name type="scientific">Biformimicrobium ophioploci</name>
    <dbReference type="NCBI Taxonomy" id="3036711"/>
    <lineage>
        <taxon>Bacteria</taxon>
        <taxon>Pseudomonadati</taxon>
        <taxon>Pseudomonadota</taxon>
        <taxon>Gammaproteobacteria</taxon>
        <taxon>Cellvibrionales</taxon>
        <taxon>Microbulbiferaceae</taxon>
        <taxon>Biformimicrobium</taxon>
    </lineage>
</organism>
<dbReference type="SUPFAM" id="SSF81301">
    <property type="entry name" value="Nucleotidyltransferase"/>
    <property type="match status" value="1"/>
</dbReference>
<reference evidence="9 10" key="1">
    <citation type="submission" date="2023-04" db="EMBL/GenBank/DDBJ databases">
        <title>Marinobulbifer ophiurae gen. nov., sp. Nov., isolate from tissue of brittle star Ophioplocus japonicus.</title>
        <authorList>
            <person name="Kawano K."/>
            <person name="Sawayama S."/>
            <person name="Nakagawa S."/>
        </authorList>
    </citation>
    <scope>NUCLEOTIDE SEQUENCE [LARGE SCALE GENOMIC DNA]</scope>
    <source>
        <strain evidence="9 10">NKW57</strain>
    </source>
</reference>
<dbReference type="CDD" id="cd05399">
    <property type="entry name" value="NT_Rel-Spo_like"/>
    <property type="match status" value="1"/>
</dbReference>
<dbReference type="InterPro" id="IPR033655">
    <property type="entry name" value="TGS_RelA/SpoT"/>
</dbReference>
<evidence type="ECO:0000256" key="5">
    <source>
        <dbReference type="ARBA" id="ARBA00033308"/>
    </source>
</evidence>
<dbReference type="Pfam" id="PF19296">
    <property type="entry name" value="RelA_AH_RIS"/>
    <property type="match status" value="1"/>
</dbReference>
<dbReference type="PROSITE" id="PS51880">
    <property type="entry name" value="TGS"/>
    <property type="match status" value="1"/>
</dbReference>
<dbReference type="SUPFAM" id="SSF109604">
    <property type="entry name" value="HD-domain/PDEase-like"/>
    <property type="match status" value="1"/>
</dbReference>
<dbReference type="InterPro" id="IPR002912">
    <property type="entry name" value="ACT_dom"/>
</dbReference>
<dbReference type="InterPro" id="IPR004095">
    <property type="entry name" value="TGS"/>
</dbReference>
<protein>
    <recommendedName>
        <fullName evidence="1">GTP pyrophosphokinase</fullName>
    </recommendedName>
    <alternativeName>
        <fullName evidence="4">(p)ppGpp synthase</fullName>
    </alternativeName>
    <alternativeName>
        <fullName evidence="3">ATP:GTP 3'-pyrophosphotransferase</fullName>
    </alternativeName>
    <alternativeName>
        <fullName evidence="5">ppGpp synthase I</fullName>
    </alternativeName>
</protein>
<evidence type="ECO:0000256" key="1">
    <source>
        <dbReference type="ARBA" id="ARBA00019852"/>
    </source>
</evidence>
<dbReference type="CDD" id="cd01668">
    <property type="entry name" value="TGS_RSH"/>
    <property type="match status" value="1"/>
</dbReference>
<comment type="function">
    <text evidence="6">In eubacteria ppGpp (guanosine 3'-diphosphate 5'-diphosphate) is a mediator of the stringent response that coordinates a variety of cellular activities in response to changes in nutritional abundance.</text>
</comment>
<dbReference type="SUPFAM" id="SSF55021">
    <property type="entry name" value="ACT-like"/>
    <property type="match status" value="1"/>
</dbReference>
<dbReference type="NCBIfam" id="TIGR00691">
    <property type="entry name" value="spoT_relA"/>
    <property type="match status" value="1"/>
</dbReference>
<dbReference type="Gene3D" id="3.30.70.260">
    <property type="match status" value="1"/>
</dbReference>
<comment type="pathway">
    <text evidence="2">Purine metabolism.</text>
</comment>
<dbReference type="SUPFAM" id="SSF81271">
    <property type="entry name" value="TGS-like"/>
    <property type="match status" value="1"/>
</dbReference>
<evidence type="ECO:0000256" key="2">
    <source>
        <dbReference type="ARBA" id="ARBA00025704"/>
    </source>
</evidence>
<dbReference type="CDD" id="cd04876">
    <property type="entry name" value="ACT_RelA-SpoT"/>
    <property type="match status" value="1"/>
</dbReference>
<evidence type="ECO:0000259" key="8">
    <source>
        <dbReference type="PROSITE" id="PS51880"/>
    </source>
</evidence>
<dbReference type="RefSeq" id="WP_285764223.1">
    <property type="nucleotide sequence ID" value="NZ_BSYJ01000003.1"/>
</dbReference>
<dbReference type="InterPro" id="IPR004811">
    <property type="entry name" value="RelA/Spo_fam"/>
</dbReference>
<name>A0ABQ6M004_9GAMM</name>
<dbReference type="Pfam" id="PF04607">
    <property type="entry name" value="RelA_SpoT"/>
    <property type="match status" value="1"/>
</dbReference>
<dbReference type="InterPro" id="IPR012676">
    <property type="entry name" value="TGS-like"/>
</dbReference>
<comment type="similarity">
    <text evidence="6">Belongs to the relA/spoT family.</text>
</comment>
<evidence type="ECO:0000256" key="6">
    <source>
        <dbReference type="RuleBase" id="RU003847"/>
    </source>
</evidence>
<dbReference type="InterPro" id="IPR043519">
    <property type="entry name" value="NT_sf"/>
</dbReference>
<feature type="domain" description="TGS" evidence="8">
    <location>
        <begin position="423"/>
        <end position="484"/>
    </location>
</feature>
<keyword evidence="10" id="KW-1185">Reference proteome</keyword>
<sequence length="753" mass="84635">MVKVRADHPVGDDGNIHLDAWLKRIQEKAQLDGSAVVVLRRACETAADAASKKIEAANLWADRASSYKTGLEMAEILADLQLDAESLNAAVLYRAVREHRLPLEEVEKSFGAGVAKLIHGVLQMAAIRTRSADSSLDALGKAGEEQSENVRRMLVSLVEDVRVALIKLAERCCAIRSVKNAPEEKRRRVAREVADVYAPLAHRLGIGHIKWELEDLSFRYLEPEDYKHIARLLDEKRLDRQEYIDNVLQVLRGELADANIDGEITGRAKHIYSIWRKMRRKNISFSQVYDIRAVRILVPTVRDCYTVLGIVHSLWRNIPNEFDDYIASPKDNGYRSLHTAVIGPERKVLEVQIRTFAMHEEAEFGVCAHWRYKGADRKSGAESGNVGDSYEEKIAWLRQVLDWHEEVGGHPLEDDLNLEVADARIYVFTPDGHVVDLAKGATPIDFAYRIHTEVGHRCRGAKVDGRIAPLNRPLQTGQQVEILTGKREAPSRDWLQPNMGYLSTSRARAKVIHWFKMQARDQNIADGRGILESEFRRLALLELDFEKLVKKMNLNSLDDLYAAVGAGDVGVGQVLNAAQRMVKVEEVDPTPQLSVPVAGRDGKSDVYIEGVGNLMSHIARCCNPVPGDEIAGYITLGRGVSIHRQDCANMLRMQVEESDRVLQVSWAQAPTAVYSVDLVIEAFDRHGLLRDVTTMLDQEKINVTAMQTISNRRDNTVEMVLTVEIHNFAELSRVLHRINQLPNVASAKRRTLQ</sequence>
<dbReference type="EMBL" id="BSYJ01000003">
    <property type="protein sequence ID" value="GMG87605.1"/>
    <property type="molecule type" value="Genomic_DNA"/>
</dbReference>
<dbReference type="SMART" id="SM00954">
    <property type="entry name" value="RelA_SpoT"/>
    <property type="match status" value="1"/>
</dbReference>
<dbReference type="Pfam" id="PF13328">
    <property type="entry name" value="HD_4"/>
    <property type="match status" value="1"/>
</dbReference>
<evidence type="ECO:0000256" key="4">
    <source>
        <dbReference type="ARBA" id="ARBA00032407"/>
    </source>
</evidence>
<dbReference type="Gene3D" id="3.30.460.10">
    <property type="entry name" value="Beta Polymerase, domain 2"/>
    <property type="match status" value="1"/>
</dbReference>
<dbReference type="Pfam" id="PF13291">
    <property type="entry name" value="ACT_4"/>
    <property type="match status" value="1"/>
</dbReference>
<dbReference type="InterPro" id="IPR007685">
    <property type="entry name" value="RelA_SpoT"/>
</dbReference>
<dbReference type="InterPro" id="IPR045600">
    <property type="entry name" value="RelA/SpoT_AH_RIS"/>
</dbReference>
<dbReference type="Gene3D" id="3.10.20.30">
    <property type="match status" value="1"/>
</dbReference>
<proteinExistence type="inferred from homology"/>
<dbReference type="PROSITE" id="PS51671">
    <property type="entry name" value="ACT"/>
    <property type="match status" value="1"/>
</dbReference>